<protein>
    <recommendedName>
        <fullName evidence="8">Energy-coupling factor transporter ATP-binding protein EcfA2</fullName>
        <ecNumber evidence="8">7.-.-.-</ecNumber>
    </recommendedName>
</protein>
<keyword evidence="4 8" id="KW-0547">Nucleotide-binding</keyword>
<accession>A0ABS6JNQ6</accession>
<dbReference type="SMART" id="SM00382">
    <property type="entry name" value="AAA"/>
    <property type="match status" value="1"/>
</dbReference>
<dbReference type="PROSITE" id="PS50893">
    <property type="entry name" value="ABC_TRANSPORTER_2"/>
    <property type="match status" value="1"/>
</dbReference>
<proteinExistence type="inferred from homology"/>
<keyword evidence="5 8" id="KW-0067">ATP-binding</keyword>
<dbReference type="InterPro" id="IPR050095">
    <property type="entry name" value="ECF_ABC_transporter_ATP-bd"/>
</dbReference>
<dbReference type="InterPro" id="IPR003593">
    <property type="entry name" value="AAA+_ATPase"/>
</dbReference>
<dbReference type="PANTHER" id="PTHR43553">
    <property type="entry name" value="HEAVY METAL TRANSPORTER"/>
    <property type="match status" value="1"/>
</dbReference>
<dbReference type="RefSeq" id="WP_088073144.1">
    <property type="nucleotide sequence ID" value="NZ_JAHQCR010000014.1"/>
</dbReference>
<dbReference type="InterPro" id="IPR017871">
    <property type="entry name" value="ABC_transporter-like_CS"/>
</dbReference>
<reference evidence="10 11" key="1">
    <citation type="submission" date="2021-06" db="EMBL/GenBank/DDBJ databases">
        <title>Bacillus sp. RD4P76, an endophyte from a halophyte.</title>
        <authorList>
            <person name="Sun J.-Q."/>
        </authorList>
    </citation>
    <scope>NUCLEOTIDE SEQUENCE [LARGE SCALE GENOMIC DNA]</scope>
    <source>
        <strain evidence="10 11">JCM 17098</strain>
    </source>
</reference>
<dbReference type="InterPro" id="IPR015856">
    <property type="entry name" value="ABC_transpr_CbiO/EcfA_su"/>
</dbReference>
<dbReference type="EMBL" id="JAHQCR010000014">
    <property type="protein sequence ID" value="MBU9720193.1"/>
    <property type="molecule type" value="Genomic_DNA"/>
</dbReference>
<organism evidence="10 11">
    <name type="scientific">Evansella alkalicola</name>
    <dbReference type="NCBI Taxonomy" id="745819"/>
    <lineage>
        <taxon>Bacteria</taxon>
        <taxon>Bacillati</taxon>
        <taxon>Bacillota</taxon>
        <taxon>Bacilli</taxon>
        <taxon>Bacillales</taxon>
        <taxon>Bacillaceae</taxon>
        <taxon>Evansella</taxon>
    </lineage>
</organism>
<dbReference type="Gene3D" id="3.40.50.300">
    <property type="entry name" value="P-loop containing nucleotide triphosphate hydrolases"/>
    <property type="match status" value="1"/>
</dbReference>
<dbReference type="Proteomes" id="UP000790580">
    <property type="component" value="Unassembled WGS sequence"/>
</dbReference>
<dbReference type="InterPro" id="IPR003439">
    <property type="entry name" value="ABC_transporter-like_ATP-bd"/>
</dbReference>
<dbReference type="InterPro" id="IPR027417">
    <property type="entry name" value="P-loop_NTPase"/>
</dbReference>
<keyword evidence="6" id="KW-1278">Translocase</keyword>
<dbReference type="PROSITE" id="PS00211">
    <property type="entry name" value="ABC_TRANSPORTER_1"/>
    <property type="match status" value="1"/>
</dbReference>
<dbReference type="EC" id="7.-.-.-" evidence="8"/>
<evidence type="ECO:0000256" key="3">
    <source>
        <dbReference type="ARBA" id="ARBA00022475"/>
    </source>
</evidence>
<comment type="caution">
    <text evidence="10">The sequence shown here is derived from an EMBL/GenBank/DDBJ whole genome shotgun (WGS) entry which is preliminary data.</text>
</comment>
<dbReference type="InterPro" id="IPR030946">
    <property type="entry name" value="EcfA2"/>
</dbReference>
<comment type="function">
    <text evidence="8">ATP-binding (A) component of a common energy-coupling factor (ECF) ABC-transporter complex.</text>
</comment>
<evidence type="ECO:0000256" key="1">
    <source>
        <dbReference type="ARBA" id="ARBA00004202"/>
    </source>
</evidence>
<comment type="subcellular location">
    <subcellularLocation>
        <location evidence="1 8">Cell membrane</location>
        <topology evidence="1 8">Peripheral membrane protein</topology>
    </subcellularLocation>
</comment>
<evidence type="ECO:0000313" key="11">
    <source>
        <dbReference type="Proteomes" id="UP000790580"/>
    </source>
</evidence>
<evidence type="ECO:0000256" key="7">
    <source>
        <dbReference type="ARBA" id="ARBA00023136"/>
    </source>
</evidence>
<sequence length="292" mass="32740">MEIKANDVTVKYMVGTPFEKVALHKINFTLRPSTYHVFIGKTGSGKSTFIQLLNGLLKPTEGSMLIGEKVVNRKTKMKQLYHLRKEIGMVFQFPEHQLFHDTVLEDVAFGPMNLGVGKVEAEKRAEESLSLVGISPSLYMRSPYELSGGQMRRVAIAGVLAMEPKVLVLDEPTAGLDPVGHIGMMELFNHWFKAKEGRSVILVTHNMEDAARYGEEIHVMYDGERKLVGTPSELFTKETKLNEYGISLPNTLSLLMELQRASGQALITDHFEIDDTVDEIVSFLRKDIENNA</sequence>
<dbReference type="NCBIfam" id="TIGR04521">
    <property type="entry name" value="ECF_ATPase_2"/>
    <property type="match status" value="1"/>
</dbReference>
<name>A0ABS6JNQ6_9BACI</name>
<keyword evidence="2 8" id="KW-0813">Transport</keyword>
<gene>
    <name evidence="10" type="ORF">KS407_01920</name>
</gene>
<keyword evidence="11" id="KW-1185">Reference proteome</keyword>
<evidence type="ECO:0000313" key="10">
    <source>
        <dbReference type="EMBL" id="MBU9720193.1"/>
    </source>
</evidence>
<comment type="subunit">
    <text evidence="8">Forms a stable energy-coupling factor (ECF) transporter complex composed of 2 membrane-embedded substrate-binding proteins (S component), 2 ATP-binding proteins (A component) and 2 transmembrane proteins (T component).</text>
</comment>
<evidence type="ECO:0000256" key="8">
    <source>
        <dbReference type="RuleBase" id="RU365104"/>
    </source>
</evidence>
<keyword evidence="3 8" id="KW-1003">Cell membrane</keyword>
<dbReference type="CDD" id="cd03225">
    <property type="entry name" value="ABC_cobalt_CbiO_domain1"/>
    <property type="match status" value="1"/>
</dbReference>
<evidence type="ECO:0000256" key="5">
    <source>
        <dbReference type="ARBA" id="ARBA00022840"/>
    </source>
</evidence>
<evidence type="ECO:0000256" key="2">
    <source>
        <dbReference type="ARBA" id="ARBA00022448"/>
    </source>
</evidence>
<dbReference type="Pfam" id="PF00005">
    <property type="entry name" value="ABC_tran"/>
    <property type="match status" value="1"/>
</dbReference>
<dbReference type="SUPFAM" id="SSF52540">
    <property type="entry name" value="P-loop containing nucleoside triphosphate hydrolases"/>
    <property type="match status" value="1"/>
</dbReference>
<dbReference type="PANTHER" id="PTHR43553:SF27">
    <property type="entry name" value="ENERGY-COUPLING FACTOR TRANSPORTER ATP-BINDING PROTEIN ECFA2"/>
    <property type="match status" value="1"/>
</dbReference>
<evidence type="ECO:0000256" key="6">
    <source>
        <dbReference type="ARBA" id="ARBA00022967"/>
    </source>
</evidence>
<keyword evidence="7 8" id="KW-0472">Membrane</keyword>
<evidence type="ECO:0000259" key="9">
    <source>
        <dbReference type="PROSITE" id="PS50893"/>
    </source>
</evidence>
<feature type="domain" description="ABC transporter" evidence="9">
    <location>
        <begin position="3"/>
        <end position="247"/>
    </location>
</feature>
<evidence type="ECO:0000256" key="4">
    <source>
        <dbReference type="ARBA" id="ARBA00022741"/>
    </source>
</evidence>
<comment type="similarity">
    <text evidence="8">Belongs to the ABC transporter superfamily. Energy-coupling factor EcfA family.</text>
</comment>